<gene>
    <name evidence="3" type="ORF">ACJ72_00116</name>
</gene>
<feature type="coiled-coil region" evidence="1">
    <location>
        <begin position="169"/>
        <end position="351"/>
    </location>
</feature>
<evidence type="ECO:0000256" key="2">
    <source>
        <dbReference type="SAM" id="MobiDB-lite"/>
    </source>
</evidence>
<accession>A0A1B7P8W6</accession>
<evidence type="ECO:0000313" key="3">
    <source>
        <dbReference type="EMBL" id="OAX85484.1"/>
    </source>
</evidence>
<sequence length="541" mass="62436">MSPRSPYRQPDSLSRSNRTRSPTPTFIQATRQEANDSNPAAFLYKWIKSDRPRLSRPMSSYGGTKAEQIYQETESTQTENKLPLEQTLVHKEFHIEALRGQMRKLISENATECSLLNKKIAGLQAQLSSLQTRVDASENNLEVSAVAVAEREEEVKALRRDFVKKSEAFESHQKEREKEVKELRRALAEKSRALEFRQREKEEEVKELQRGLAEKSDALEAREKKGEQDITELQRTLAQRSRALESHKQEFEQECKQLRQTFATKEEALKRQNQELEEDLVRLRRALVEKSEALEGHTKDREEEVEILRRTFTETSMALQNDKLELEEKVIELQKSLIEAEAREVRELELQREVSALRQAITETSKTLDGQEQGRVEAFAAQKAELEKWFQNLRKEDGRAASELLEEREKMLISQFNEKHTTELENLQSSFATELQHVQDAQAAAIHEFIARLEGMSEKQREGNHLVKSIRLISAKLRRNGSKGTANHKGDKPILALWRDNFPVDRFRPKSSSCEHRRKSDPPRDSGVHCSCACANSVDRV</sequence>
<dbReference type="EMBL" id="LGUA01000006">
    <property type="protein sequence ID" value="OAX85484.1"/>
    <property type="molecule type" value="Genomic_DNA"/>
</dbReference>
<dbReference type="STRING" id="1658172.A0A1B7P8W6"/>
<feature type="region of interest" description="Disordered" evidence="2">
    <location>
        <begin position="1"/>
        <end position="34"/>
    </location>
</feature>
<feature type="coiled-coil region" evidence="1">
    <location>
        <begin position="113"/>
        <end position="140"/>
    </location>
</feature>
<organism evidence="3 4">
    <name type="scientific">Emergomyces africanus</name>
    <dbReference type="NCBI Taxonomy" id="1955775"/>
    <lineage>
        <taxon>Eukaryota</taxon>
        <taxon>Fungi</taxon>
        <taxon>Dikarya</taxon>
        <taxon>Ascomycota</taxon>
        <taxon>Pezizomycotina</taxon>
        <taxon>Eurotiomycetes</taxon>
        <taxon>Eurotiomycetidae</taxon>
        <taxon>Onygenales</taxon>
        <taxon>Ajellomycetaceae</taxon>
        <taxon>Emergomyces</taxon>
    </lineage>
</organism>
<protein>
    <submittedName>
        <fullName evidence="3">Uncharacterized protein</fullName>
    </submittedName>
</protein>
<feature type="compositionally biased region" description="Basic and acidic residues" evidence="2">
    <location>
        <begin position="506"/>
        <end position="527"/>
    </location>
</feature>
<proteinExistence type="predicted"/>
<keyword evidence="4" id="KW-1185">Reference proteome</keyword>
<comment type="caution">
    <text evidence="3">The sequence shown here is derived from an EMBL/GenBank/DDBJ whole genome shotgun (WGS) entry which is preliminary data.</text>
</comment>
<keyword evidence="1" id="KW-0175">Coiled coil</keyword>
<feature type="compositionally biased region" description="Polar residues" evidence="2">
    <location>
        <begin position="11"/>
        <end position="34"/>
    </location>
</feature>
<dbReference type="AlphaFoldDB" id="A0A1B7P8W6"/>
<evidence type="ECO:0000313" key="4">
    <source>
        <dbReference type="Proteomes" id="UP000091918"/>
    </source>
</evidence>
<dbReference type="OrthoDB" id="6365728at2759"/>
<reference evidence="3 4" key="1">
    <citation type="submission" date="2015-07" db="EMBL/GenBank/DDBJ databases">
        <title>Emmonsia species relationships and genome sequence.</title>
        <authorList>
            <person name="Cuomo C.A."/>
            <person name="Schwartz I.S."/>
            <person name="Kenyon C."/>
            <person name="de Hoog G.S."/>
            <person name="Govender N.P."/>
            <person name="Botha A."/>
            <person name="Moreno L."/>
            <person name="de Vries M."/>
            <person name="Munoz J.F."/>
            <person name="Stielow J.B."/>
        </authorList>
    </citation>
    <scope>NUCLEOTIDE SEQUENCE [LARGE SCALE GENOMIC DNA]</scope>
    <source>
        <strain evidence="3 4">CBS 136260</strain>
    </source>
</reference>
<feature type="region of interest" description="Disordered" evidence="2">
    <location>
        <begin position="506"/>
        <end position="528"/>
    </location>
</feature>
<dbReference type="Proteomes" id="UP000091918">
    <property type="component" value="Unassembled WGS sequence"/>
</dbReference>
<name>A0A1B7P8W6_9EURO</name>
<evidence type="ECO:0000256" key="1">
    <source>
        <dbReference type="SAM" id="Coils"/>
    </source>
</evidence>